<keyword evidence="3" id="KW-1185">Reference proteome</keyword>
<name>A0A194VJH9_CYTMA</name>
<feature type="region of interest" description="Disordered" evidence="1">
    <location>
        <begin position="130"/>
        <end position="180"/>
    </location>
</feature>
<accession>A0A194VJH9</accession>
<proteinExistence type="predicted"/>
<evidence type="ECO:0000313" key="3">
    <source>
        <dbReference type="Proteomes" id="UP000078559"/>
    </source>
</evidence>
<evidence type="ECO:0000313" key="2">
    <source>
        <dbReference type="EMBL" id="KUI64035.1"/>
    </source>
</evidence>
<dbReference type="Proteomes" id="UP000078559">
    <property type="component" value="Unassembled WGS sequence"/>
</dbReference>
<sequence length="265" mass="26429">MVEDMKVEGATPAIEEAAGAGFGLGLEGAGEGGVGAESARTGARTGARPRARLKRLLGGLGGVRLATATLLLLRLLLRLWLRLWLWLWLQLWLRRLLHLQLQVLPGPSGHIGCDHGGLLGGKGTVHDATGVPQGGGAAAKGGDLAGHGEEDPDELLAGEATTSRAGTGRQEVGGGEVGELRGHELPQGVELGGDAEVLPGGVAGGGERGGDICAGMAEVGLEDGSGLGRATGVLGGGGDDRGGDKLGDIVGRLGEGEGVVLGKVL</sequence>
<dbReference type="AlphaFoldDB" id="A0A194VJH9"/>
<evidence type="ECO:0000256" key="1">
    <source>
        <dbReference type="SAM" id="MobiDB-lite"/>
    </source>
</evidence>
<organism evidence="2 3">
    <name type="scientific">Cytospora mali</name>
    <name type="common">Apple Valsa canker fungus</name>
    <name type="synonym">Valsa mali</name>
    <dbReference type="NCBI Taxonomy" id="578113"/>
    <lineage>
        <taxon>Eukaryota</taxon>
        <taxon>Fungi</taxon>
        <taxon>Dikarya</taxon>
        <taxon>Ascomycota</taxon>
        <taxon>Pezizomycotina</taxon>
        <taxon>Sordariomycetes</taxon>
        <taxon>Sordariomycetidae</taxon>
        <taxon>Diaporthales</taxon>
        <taxon>Cytosporaceae</taxon>
        <taxon>Cytospora</taxon>
    </lineage>
</organism>
<protein>
    <submittedName>
        <fullName evidence="2">Uncharacterized protein</fullName>
    </submittedName>
</protein>
<dbReference type="EMBL" id="KN796118">
    <property type="protein sequence ID" value="KUI64035.1"/>
    <property type="molecule type" value="Genomic_DNA"/>
</dbReference>
<feature type="compositionally biased region" description="Gly residues" evidence="1">
    <location>
        <begin position="132"/>
        <end position="145"/>
    </location>
</feature>
<gene>
    <name evidence="2" type="ORF">VM1G_12053</name>
</gene>
<reference evidence="2" key="1">
    <citation type="submission" date="2014-12" db="EMBL/GenBank/DDBJ databases">
        <title>Genome Sequence of Valsa Canker Pathogens Uncovers a Specific Adaption of Colonization on Woody Bark.</title>
        <authorList>
            <person name="Yin Z."/>
            <person name="Liu H."/>
            <person name="Gao X."/>
            <person name="Li Z."/>
            <person name="Song N."/>
            <person name="Ke X."/>
            <person name="Dai Q."/>
            <person name="Wu Y."/>
            <person name="Sun Y."/>
            <person name="Xu J.-R."/>
            <person name="Kang Z.K."/>
            <person name="Wang L."/>
            <person name="Huang L."/>
        </authorList>
    </citation>
    <scope>NUCLEOTIDE SEQUENCE [LARGE SCALE GENOMIC DNA]</scope>
    <source>
        <strain evidence="2">03-8</strain>
    </source>
</reference>